<keyword evidence="4" id="KW-1278">Translocase</keyword>
<accession>A0A4S3K0S9</accession>
<dbReference type="SUPFAM" id="SSF52540">
    <property type="entry name" value="P-loop containing nucleoside triphosphate hydrolases"/>
    <property type="match status" value="1"/>
</dbReference>
<dbReference type="EMBL" id="SOBT01000008">
    <property type="protein sequence ID" value="TDU30702.1"/>
    <property type="molecule type" value="Genomic_DNA"/>
</dbReference>
<dbReference type="Pfam" id="PF00005">
    <property type="entry name" value="ABC_tran"/>
    <property type="match status" value="1"/>
</dbReference>
<dbReference type="GO" id="GO:0005524">
    <property type="term" value="F:ATP binding"/>
    <property type="evidence" value="ECO:0007669"/>
    <property type="project" value="UniProtKB-KW"/>
</dbReference>
<evidence type="ECO:0000259" key="6">
    <source>
        <dbReference type="PROSITE" id="PS50893"/>
    </source>
</evidence>
<dbReference type="PROSITE" id="PS00211">
    <property type="entry name" value="ABC_TRANSPORTER_1"/>
    <property type="match status" value="1"/>
</dbReference>
<dbReference type="SMART" id="SM00382">
    <property type="entry name" value="AAA"/>
    <property type="match status" value="1"/>
</dbReference>
<name>A0A4S3K0S9_9GAMM</name>
<evidence type="ECO:0000256" key="3">
    <source>
        <dbReference type="ARBA" id="ARBA00022840"/>
    </source>
</evidence>
<reference evidence="7 8" key="1">
    <citation type="submission" date="2019-03" db="EMBL/GenBank/DDBJ databases">
        <title>Genomic Encyclopedia of Type Strains, Phase IV (KMG-IV): sequencing the most valuable type-strain genomes for metagenomic binning, comparative biology and taxonomic classification.</title>
        <authorList>
            <person name="Goeker M."/>
        </authorList>
    </citation>
    <scope>NUCLEOTIDE SEQUENCE [LARGE SCALE GENOMIC DNA]</scope>
    <source>
        <strain evidence="7 8">DSM 26377</strain>
    </source>
</reference>
<protein>
    <submittedName>
        <fullName evidence="7">Iron complex transport system ATP-binding protein</fullName>
    </submittedName>
</protein>
<dbReference type="AlphaFoldDB" id="A0A4S3K0S9"/>
<sequence length="264" mass="28767">MLVAEGVSCVLDGRNVLRGVDLRLTAGEVLAILGPNGAGKSTLLRVLARENTPTSGRIELNGRALDQWSAVELARQRAVLPQADSLRFAFEVREVVRLGRYPWNGGTSDKEKQIVEDAMCAAGVEQFAARPYTSLSGGERARVQLARVLAQIWEAPERGTHFLLLDEPTASLDLAHQHEVLTAVRGFAARGAGVALALHDLNLATRYADRVLLMKDGTVDTIGNARDVLTAANIGRVFNVDVDLLRDERSEHPWIASRRRSSTT</sequence>
<dbReference type="OrthoDB" id="5292475at2"/>
<dbReference type="InterPro" id="IPR027417">
    <property type="entry name" value="P-loop_NTPase"/>
</dbReference>
<keyword evidence="8" id="KW-1185">Reference proteome</keyword>
<dbReference type="InterPro" id="IPR003593">
    <property type="entry name" value="AAA+_ATPase"/>
</dbReference>
<dbReference type="InterPro" id="IPR003439">
    <property type="entry name" value="ABC_transporter-like_ATP-bd"/>
</dbReference>
<organism evidence="7 8">
    <name type="scientific">Panacagrimonas perspica</name>
    <dbReference type="NCBI Taxonomy" id="381431"/>
    <lineage>
        <taxon>Bacteria</taxon>
        <taxon>Pseudomonadati</taxon>
        <taxon>Pseudomonadota</taxon>
        <taxon>Gammaproteobacteria</taxon>
        <taxon>Nevskiales</taxon>
        <taxon>Nevskiaceae</taxon>
        <taxon>Panacagrimonas</taxon>
    </lineage>
</organism>
<dbReference type="RefSeq" id="WP_133879354.1">
    <property type="nucleotide sequence ID" value="NZ_MWIN01000023.1"/>
</dbReference>
<proteinExistence type="predicted"/>
<dbReference type="NCBIfam" id="NF010068">
    <property type="entry name" value="PRK13548.1"/>
    <property type="match status" value="1"/>
</dbReference>
<evidence type="ECO:0000256" key="2">
    <source>
        <dbReference type="ARBA" id="ARBA00022741"/>
    </source>
</evidence>
<dbReference type="InterPro" id="IPR017871">
    <property type="entry name" value="ABC_transporter-like_CS"/>
</dbReference>
<keyword evidence="2" id="KW-0547">Nucleotide-binding</keyword>
<comment type="caution">
    <text evidence="7">The sequence shown here is derived from an EMBL/GenBank/DDBJ whole genome shotgun (WGS) entry which is preliminary data.</text>
</comment>
<evidence type="ECO:0000313" key="7">
    <source>
        <dbReference type="EMBL" id="TDU30702.1"/>
    </source>
</evidence>
<dbReference type="PROSITE" id="PS50893">
    <property type="entry name" value="ABC_TRANSPORTER_2"/>
    <property type="match status" value="1"/>
</dbReference>
<dbReference type="GO" id="GO:0016887">
    <property type="term" value="F:ATP hydrolysis activity"/>
    <property type="evidence" value="ECO:0007669"/>
    <property type="project" value="InterPro"/>
</dbReference>
<comment type="function">
    <text evidence="5">Part of the ABC transporter complex HmuTUV involved in hemin import. Responsible for energy coupling to the transport system.</text>
</comment>
<keyword evidence="1" id="KW-0813">Transport</keyword>
<dbReference type="Gene3D" id="3.40.50.300">
    <property type="entry name" value="P-loop containing nucleotide triphosphate hydrolases"/>
    <property type="match status" value="1"/>
</dbReference>
<dbReference type="Proteomes" id="UP000295341">
    <property type="component" value="Unassembled WGS sequence"/>
</dbReference>
<evidence type="ECO:0000313" key="8">
    <source>
        <dbReference type="Proteomes" id="UP000295341"/>
    </source>
</evidence>
<evidence type="ECO:0000256" key="5">
    <source>
        <dbReference type="ARBA" id="ARBA00037066"/>
    </source>
</evidence>
<gene>
    <name evidence="7" type="ORF">DFR24_0053</name>
</gene>
<dbReference type="PANTHER" id="PTHR42794:SF1">
    <property type="entry name" value="HEMIN IMPORT ATP-BINDING PROTEIN HMUV"/>
    <property type="match status" value="1"/>
</dbReference>
<evidence type="ECO:0000256" key="1">
    <source>
        <dbReference type="ARBA" id="ARBA00022448"/>
    </source>
</evidence>
<dbReference type="PANTHER" id="PTHR42794">
    <property type="entry name" value="HEMIN IMPORT ATP-BINDING PROTEIN HMUV"/>
    <property type="match status" value="1"/>
</dbReference>
<dbReference type="CDD" id="cd03214">
    <property type="entry name" value="ABC_Iron-Siderophores_B12_Hemin"/>
    <property type="match status" value="1"/>
</dbReference>
<evidence type="ECO:0000256" key="4">
    <source>
        <dbReference type="ARBA" id="ARBA00022967"/>
    </source>
</evidence>
<feature type="domain" description="ABC transporter" evidence="6">
    <location>
        <begin position="2"/>
        <end position="241"/>
    </location>
</feature>
<keyword evidence="3 7" id="KW-0067">ATP-binding</keyword>